<feature type="transmembrane region" description="Helical" evidence="1">
    <location>
        <begin position="7"/>
        <end position="27"/>
    </location>
</feature>
<evidence type="ECO:0008006" key="4">
    <source>
        <dbReference type="Google" id="ProtNLM"/>
    </source>
</evidence>
<dbReference type="Proteomes" id="UP000530060">
    <property type="component" value="Unassembled WGS sequence"/>
</dbReference>
<name>A0A6V6Z234_9FLAO</name>
<gene>
    <name evidence="2" type="ORF">FLAT13_03004</name>
</gene>
<dbReference type="EMBL" id="CAIJDP010000074">
    <property type="protein sequence ID" value="CAD0005840.1"/>
    <property type="molecule type" value="Genomic_DNA"/>
</dbReference>
<feature type="transmembrane region" description="Helical" evidence="1">
    <location>
        <begin position="92"/>
        <end position="113"/>
    </location>
</feature>
<evidence type="ECO:0000313" key="3">
    <source>
        <dbReference type="Proteomes" id="UP000530060"/>
    </source>
</evidence>
<dbReference type="RefSeq" id="WP_180909429.1">
    <property type="nucleotide sequence ID" value="NZ_CAIJDP010000074.1"/>
</dbReference>
<proteinExistence type="predicted"/>
<keyword evidence="1" id="KW-1133">Transmembrane helix</keyword>
<evidence type="ECO:0000313" key="2">
    <source>
        <dbReference type="EMBL" id="CAD0005840.1"/>
    </source>
</evidence>
<comment type="caution">
    <text evidence="2">The sequence shown here is derived from an EMBL/GenBank/DDBJ whole genome shotgun (WGS) entry which is preliminary data.</text>
</comment>
<reference evidence="2 3" key="1">
    <citation type="submission" date="2020-06" db="EMBL/GenBank/DDBJ databases">
        <authorList>
            <person name="Criscuolo A."/>
        </authorList>
    </citation>
    <scope>NUCLEOTIDE SEQUENCE [LARGE SCALE GENOMIC DNA]</scope>
    <source>
        <strain evidence="3">CIP 111411</strain>
    </source>
</reference>
<keyword evidence="1" id="KW-0812">Transmembrane</keyword>
<evidence type="ECO:0000256" key="1">
    <source>
        <dbReference type="SAM" id="Phobius"/>
    </source>
</evidence>
<accession>A0A6V6Z234</accession>
<dbReference type="AlphaFoldDB" id="A0A6V6Z234"/>
<feature type="transmembrane region" description="Helical" evidence="1">
    <location>
        <begin position="60"/>
        <end position="80"/>
    </location>
</feature>
<feature type="transmembrane region" description="Helical" evidence="1">
    <location>
        <begin position="33"/>
        <end position="53"/>
    </location>
</feature>
<keyword evidence="1" id="KW-0472">Membrane</keyword>
<protein>
    <recommendedName>
        <fullName evidence="4">4 TMS phage holin, superfamily IV</fullName>
    </recommendedName>
</protein>
<sequence length="126" mass="14104">MKAHIRILIYSVLFLLYLISTSLLLLLSEKLVVTAYITLGCGFTALNIVYSFIVLKWIPLLNVACSIVIAFLSLFLALRFGELELFPNNDPYGIITSIIANAVFSIVFWEAVFQLKKKTSVSKALL</sequence>
<keyword evidence="3" id="KW-1185">Reference proteome</keyword>
<organism evidence="2 3">
    <name type="scientific">Flavobacterium salmonis</name>
    <dbReference type="NCBI Taxonomy" id="2654844"/>
    <lineage>
        <taxon>Bacteria</taxon>
        <taxon>Pseudomonadati</taxon>
        <taxon>Bacteroidota</taxon>
        <taxon>Flavobacteriia</taxon>
        <taxon>Flavobacteriales</taxon>
        <taxon>Flavobacteriaceae</taxon>
        <taxon>Flavobacterium</taxon>
    </lineage>
</organism>